<dbReference type="AlphaFoldDB" id="V2WWA6"/>
<keyword evidence="2" id="KW-1185">Reference proteome</keyword>
<name>V2WWA6_MONRO</name>
<gene>
    <name evidence="1" type="ORF">Moror_2344</name>
</gene>
<evidence type="ECO:0000313" key="2">
    <source>
        <dbReference type="Proteomes" id="UP000017559"/>
    </source>
</evidence>
<dbReference type="EMBL" id="AWSO01001003">
    <property type="protein sequence ID" value="ESK85872.1"/>
    <property type="molecule type" value="Genomic_DNA"/>
</dbReference>
<organism evidence="1 2">
    <name type="scientific">Moniliophthora roreri (strain MCA 2997)</name>
    <name type="common">Cocoa frosty pod rot fungus</name>
    <name type="synonym">Crinipellis roreri</name>
    <dbReference type="NCBI Taxonomy" id="1381753"/>
    <lineage>
        <taxon>Eukaryota</taxon>
        <taxon>Fungi</taxon>
        <taxon>Dikarya</taxon>
        <taxon>Basidiomycota</taxon>
        <taxon>Agaricomycotina</taxon>
        <taxon>Agaricomycetes</taxon>
        <taxon>Agaricomycetidae</taxon>
        <taxon>Agaricales</taxon>
        <taxon>Marasmiineae</taxon>
        <taxon>Marasmiaceae</taxon>
        <taxon>Moniliophthora</taxon>
    </lineage>
</organism>
<dbReference type="Proteomes" id="UP000017559">
    <property type="component" value="Unassembled WGS sequence"/>
</dbReference>
<sequence length="92" mass="10406">MIVREVRGSGPSQECQTLDTRFHSSRHSNNVLKEKAFVPLSLWAPAHAQSSSSLSYQHQLRSLRVEGPLNSQIRLERKKSAKLRIQRKQAGA</sequence>
<reference evidence="1 2" key="1">
    <citation type="journal article" date="2014" name="BMC Genomics">
        <title>Genome and secretome analysis of the hemibiotrophic fungal pathogen, Moniliophthora roreri, which causes frosty pod rot disease of cacao: mechanisms of the biotrophic and necrotrophic phases.</title>
        <authorList>
            <person name="Meinhardt L.W."/>
            <person name="Costa G.G.L."/>
            <person name="Thomazella D.P.T."/>
            <person name="Teixeira P.J.P.L."/>
            <person name="Carazzolle M.F."/>
            <person name="Schuster S.C."/>
            <person name="Carlson J.E."/>
            <person name="Guiltinan M.J."/>
            <person name="Mieczkowski P."/>
            <person name="Farmer A."/>
            <person name="Ramaraj T."/>
            <person name="Crozier J."/>
            <person name="Davis R.E."/>
            <person name="Shao J."/>
            <person name="Melnick R.L."/>
            <person name="Pereira G.A.G."/>
            <person name="Bailey B.A."/>
        </authorList>
    </citation>
    <scope>NUCLEOTIDE SEQUENCE [LARGE SCALE GENOMIC DNA]</scope>
    <source>
        <strain evidence="1 2">MCA 2997</strain>
    </source>
</reference>
<protein>
    <submittedName>
        <fullName evidence="1">Uncharacterized protein</fullName>
    </submittedName>
</protein>
<comment type="caution">
    <text evidence="1">The sequence shown here is derived from an EMBL/GenBank/DDBJ whole genome shotgun (WGS) entry which is preliminary data.</text>
</comment>
<dbReference type="KEGG" id="mrr:Moror_2344"/>
<proteinExistence type="predicted"/>
<accession>V2WWA6</accession>
<dbReference type="HOGENOM" id="CLU_2413779_0_0_1"/>
<evidence type="ECO:0000313" key="1">
    <source>
        <dbReference type="EMBL" id="ESK85872.1"/>
    </source>
</evidence>